<dbReference type="STRING" id="35608.A0A2U1MGA8"/>
<dbReference type="OrthoDB" id="432719at2759"/>
<proteinExistence type="predicted"/>
<sequence length="138" mass="15349">MADSKAQTSTPTTEEKEEAVEQQPDQRAKDKGKQTMVKPKSVGIMDLKPEDLNKPLDLIVYRKWTSRNVPVPSPTGICFILLDKKAKWVQNSHVTYAIGGTVNMNGCLLIKATHIRSKTGLSQIVDILEDAHVAKRHT</sequence>
<keyword evidence="3" id="KW-1185">Reference proteome</keyword>
<dbReference type="Proteomes" id="UP000245207">
    <property type="component" value="Unassembled WGS sequence"/>
</dbReference>
<reference evidence="2 3" key="1">
    <citation type="journal article" date="2018" name="Mol. Plant">
        <title>The genome of Artemisia annua provides insight into the evolution of Asteraceae family and artemisinin biosynthesis.</title>
        <authorList>
            <person name="Shen Q."/>
            <person name="Zhang L."/>
            <person name="Liao Z."/>
            <person name="Wang S."/>
            <person name="Yan T."/>
            <person name="Shi P."/>
            <person name="Liu M."/>
            <person name="Fu X."/>
            <person name="Pan Q."/>
            <person name="Wang Y."/>
            <person name="Lv Z."/>
            <person name="Lu X."/>
            <person name="Zhang F."/>
            <person name="Jiang W."/>
            <person name="Ma Y."/>
            <person name="Chen M."/>
            <person name="Hao X."/>
            <person name="Li L."/>
            <person name="Tang Y."/>
            <person name="Lv G."/>
            <person name="Zhou Y."/>
            <person name="Sun X."/>
            <person name="Brodelius P.E."/>
            <person name="Rose J.K.C."/>
            <person name="Tang K."/>
        </authorList>
    </citation>
    <scope>NUCLEOTIDE SEQUENCE [LARGE SCALE GENOMIC DNA]</scope>
    <source>
        <strain evidence="3">cv. Huhao1</strain>
        <tissue evidence="2">Leaf</tissue>
    </source>
</reference>
<evidence type="ECO:0000256" key="1">
    <source>
        <dbReference type="SAM" id="MobiDB-lite"/>
    </source>
</evidence>
<accession>A0A2U1MGA8</accession>
<feature type="compositionally biased region" description="Polar residues" evidence="1">
    <location>
        <begin position="1"/>
        <end position="12"/>
    </location>
</feature>
<evidence type="ECO:0000313" key="3">
    <source>
        <dbReference type="Proteomes" id="UP000245207"/>
    </source>
</evidence>
<feature type="region of interest" description="Disordered" evidence="1">
    <location>
        <begin position="1"/>
        <end position="38"/>
    </location>
</feature>
<dbReference type="AlphaFoldDB" id="A0A2U1MGA8"/>
<feature type="compositionally biased region" description="Basic and acidic residues" evidence="1">
    <location>
        <begin position="24"/>
        <end position="33"/>
    </location>
</feature>
<organism evidence="2 3">
    <name type="scientific">Artemisia annua</name>
    <name type="common">Sweet wormwood</name>
    <dbReference type="NCBI Taxonomy" id="35608"/>
    <lineage>
        <taxon>Eukaryota</taxon>
        <taxon>Viridiplantae</taxon>
        <taxon>Streptophyta</taxon>
        <taxon>Embryophyta</taxon>
        <taxon>Tracheophyta</taxon>
        <taxon>Spermatophyta</taxon>
        <taxon>Magnoliopsida</taxon>
        <taxon>eudicotyledons</taxon>
        <taxon>Gunneridae</taxon>
        <taxon>Pentapetalae</taxon>
        <taxon>asterids</taxon>
        <taxon>campanulids</taxon>
        <taxon>Asterales</taxon>
        <taxon>Asteraceae</taxon>
        <taxon>Asteroideae</taxon>
        <taxon>Anthemideae</taxon>
        <taxon>Artemisiinae</taxon>
        <taxon>Artemisia</taxon>
    </lineage>
</organism>
<dbReference type="EMBL" id="PKPP01005401">
    <property type="protein sequence ID" value="PWA60279.1"/>
    <property type="molecule type" value="Genomic_DNA"/>
</dbReference>
<name>A0A2U1MGA8_ARTAN</name>
<gene>
    <name evidence="2" type="ORF">CTI12_AA383670</name>
</gene>
<evidence type="ECO:0000313" key="2">
    <source>
        <dbReference type="EMBL" id="PWA60279.1"/>
    </source>
</evidence>
<comment type="caution">
    <text evidence="2">The sequence shown here is derived from an EMBL/GenBank/DDBJ whole genome shotgun (WGS) entry which is preliminary data.</text>
</comment>
<protein>
    <submittedName>
        <fullName evidence="2">Cation-transporting P-type ATPase</fullName>
    </submittedName>
</protein>